<dbReference type="PANTHER" id="PTHR40074:SF2">
    <property type="entry name" value="O-ACETYLTRANSFERASE WECH"/>
    <property type="match status" value="1"/>
</dbReference>
<proteinExistence type="inferred from homology"/>
<evidence type="ECO:0000256" key="1">
    <source>
        <dbReference type="ARBA" id="ARBA00004651"/>
    </source>
</evidence>
<sequence length="335" mass="37884">MVVAIHLISDKLTLPQWGTSSWLYIYVSEFLSHSLPRIAVPMFFFISGYYAFYKKDWSQRSIWTGELKKRVKTLLIPYLLWNSIYLVILLAKTQVGLRLGFGASDPFYITSFTQLLSYYWWDVIVYPLWYIRDLMVLCALGPILYQILSWTRGYILLPLLVLFLIGWECGVAGFGTVSFFCFMLGGQLGTKQIDPLEVIQRVKYLAGVIAIGTVFALPLLSGWAGYIVVHNIYILTGSASALLVMQYIGRRSPEVIQRLSDLNKYVFFIYAVHTVLLVNWARGIVFRVPFLSEDGSGAVLGYLLIGVLTLAFSFASYAIIKKIAPRTLAILSGGR</sequence>
<accession>A0A134B698</accession>
<feature type="transmembrane region" description="Helical" evidence="7">
    <location>
        <begin position="204"/>
        <end position="226"/>
    </location>
</feature>
<evidence type="ECO:0000256" key="7">
    <source>
        <dbReference type="SAM" id="Phobius"/>
    </source>
</evidence>
<protein>
    <recommendedName>
        <fullName evidence="8">Acyltransferase 3 domain-containing protein</fullName>
    </recommendedName>
</protein>
<feature type="transmembrane region" description="Helical" evidence="7">
    <location>
        <begin position="232"/>
        <end position="250"/>
    </location>
</feature>
<comment type="subcellular location">
    <subcellularLocation>
        <location evidence="1">Cell membrane</location>
        <topology evidence="1">Multi-pass membrane protein</topology>
    </subcellularLocation>
</comment>
<evidence type="ECO:0000256" key="5">
    <source>
        <dbReference type="ARBA" id="ARBA00022989"/>
    </source>
</evidence>
<feature type="transmembrane region" description="Helical" evidence="7">
    <location>
        <begin position="103"/>
        <end position="121"/>
    </location>
</feature>
<dbReference type="Proteomes" id="UP000070224">
    <property type="component" value="Unassembled WGS sequence"/>
</dbReference>
<keyword evidence="6 7" id="KW-0472">Membrane</keyword>
<dbReference type="AlphaFoldDB" id="A0A134B698"/>
<evidence type="ECO:0000313" key="10">
    <source>
        <dbReference type="Proteomes" id="UP000070224"/>
    </source>
</evidence>
<evidence type="ECO:0000256" key="6">
    <source>
        <dbReference type="ARBA" id="ARBA00023136"/>
    </source>
</evidence>
<keyword evidence="3" id="KW-1003">Cell membrane</keyword>
<dbReference type="STRING" id="322095.HMPREF3185_01389"/>
<dbReference type="PANTHER" id="PTHR40074">
    <property type="entry name" value="O-ACETYLTRANSFERASE WECH"/>
    <property type="match status" value="1"/>
</dbReference>
<evidence type="ECO:0000259" key="8">
    <source>
        <dbReference type="Pfam" id="PF01757"/>
    </source>
</evidence>
<organism evidence="9 10">
    <name type="scientific">Porphyromonas somerae</name>
    <dbReference type="NCBI Taxonomy" id="322095"/>
    <lineage>
        <taxon>Bacteria</taxon>
        <taxon>Pseudomonadati</taxon>
        <taxon>Bacteroidota</taxon>
        <taxon>Bacteroidia</taxon>
        <taxon>Bacteroidales</taxon>
        <taxon>Porphyromonadaceae</taxon>
        <taxon>Porphyromonas</taxon>
    </lineage>
</organism>
<dbReference type="GO" id="GO:0016413">
    <property type="term" value="F:O-acetyltransferase activity"/>
    <property type="evidence" value="ECO:0007669"/>
    <property type="project" value="TreeGrafter"/>
</dbReference>
<evidence type="ECO:0000256" key="3">
    <source>
        <dbReference type="ARBA" id="ARBA00022475"/>
    </source>
</evidence>
<dbReference type="GO" id="GO:0005886">
    <property type="term" value="C:plasma membrane"/>
    <property type="evidence" value="ECO:0007669"/>
    <property type="project" value="UniProtKB-SubCell"/>
</dbReference>
<feature type="transmembrane region" description="Helical" evidence="7">
    <location>
        <begin position="262"/>
        <end position="280"/>
    </location>
</feature>
<dbReference type="PATRIC" id="fig|322095.3.peg.1374"/>
<dbReference type="GO" id="GO:0009246">
    <property type="term" value="P:enterobacterial common antigen biosynthetic process"/>
    <property type="evidence" value="ECO:0007669"/>
    <property type="project" value="TreeGrafter"/>
</dbReference>
<keyword evidence="10" id="KW-1185">Reference proteome</keyword>
<comment type="similarity">
    <text evidence="2">Belongs to the acyltransferase 3 family.</text>
</comment>
<gene>
    <name evidence="9" type="ORF">HMPREF3185_01389</name>
</gene>
<reference evidence="10" key="1">
    <citation type="submission" date="2016-01" db="EMBL/GenBank/DDBJ databases">
        <authorList>
            <person name="Mitreva M."/>
            <person name="Pepin K.H."/>
            <person name="Mihindukulasuriya K.A."/>
            <person name="Fulton R."/>
            <person name="Fronick C."/>
            <person name="O'Laughlin M."/>
            <person name="Miner T."/>
            <person name="Herter B."/>
            <person name="Rosa B.A."/>
            <person name="Cordes M."/>
            <person name="Tomlinson C."/>
            <person name="Wollam A."/>
            <person name="Palsikar V.B."/>
            <person name="Mardis E.R."/>
            <person name="Wilson R.K."/>
        </authorList>
    </citation>
    <scope>NUCLEOTIDE SEQUENCE [LARGE SCALE GENOMIC DNA]</scope>
    <source>
        <strain evidence="10">KA00683</strain>
    </source>
</reference>
<evidence type="ECO:0000256" key="4">
    <source>
        <dbReference type="ARBA" id="ARBA00022692"/>
    </source>
</evidence>
<evidence type="ECO:0000256" key="2">
    <source>
        <dbReference type="ARBA" id="ARBA00007400"/>
    </source>
</evidence>
<comment type="caution">
    <text evidence="9">The sequence shown here is derived from an EMBL/GenBank/DDBJ whole genome shotgun (WGS) entry which is preliminary data.</text>
</comment>
<feature type="transmembrane region" description="Helical" evidence="7">
    <location>
        <begin position="128"/>
        <end position="148"/>
    </location>
</feature>
<dbReference type="InterPro" id="IPR002656">
    <property type="entry name" value="Acyl_transf_3_dom"/>
</dbReference>
<feature type="domain" description="Acyltransferase 3" evidence="8">
    <location>
        <begin position="1"/>
        <end position="317"/>
    </location>
</feature>
<keyword evidence="5 7" id="KW-1133">Transmembrane helix</keyword>
<name>A0A134B698_9PORP</name>
<feature type="transmembrane region" description="Helical" evidence="7">
    <location>
        <begin position="74"/>
        <end position="91"/>
    </location>
</feature>
<dbReference type="Pfam" id="PF01757">
    <property type="entry name" value="Acyl_transf_3"/>
    <property type="match status" value="1"/>
</dbReference>
<evidence type="ECO:0000313" key="9">
    <source>
        <dbReference type="EMBL" id="KXB75465.1"/>
    </source>
</evidence>
<feature type="transmembrane region" description="Helical" evidence="7">
    <location>
        <begin position="34"/>
        <end position="53"/>
    </location>
</feature>
<feature type="transmembrane region" description="Helical" evidence="7">
    <location>
        <begin position="154"/>
        <end position="184"/>
    </location>
</feature>
<keyword evidence="4 7" id="KW-0812">Transmembrane</keyword>
<dbReference type="EMBL" id="LSDK01000092">
    <property type="protein sequence ID" value="KXB75465.1"/>
    <property type="molecule type" value="Genomic_DNA"/>
</dbReference>
<feature type="transmembrane region" description="Helical" evidence="7">
    <location>
        <begin position="300"/>
        <end position="320"/>
    </location>
</feature>